<feature type="domain" description="Retropepsin-like aspartic endopeptidase" evidence="1">
    <location>
        <begin position="7"/>
        <end position="140"/>
    </location>
</feature>
<name>A0A8G2C7V9_9BACT</name>
<dbReference type="GO" id="GO:0008233">
    <property type="term" value="F:peptidase activity"/>
    <property type="evidence" value="ECO:0007669"/>
    <property type="project" value="UniProtKB-KW"/>
</dbReference>
<dbReference type="Proteomes" id="UP001568358">
    <property type="component" value="Unassembled WGS sequence"/>
</dbReference>
<organism evidence="3 4">
    <name type="scientific">Halodesulfovibrio aestuarii</name>
    <dbReference type="NCBI Taxonomy" id="126333"/>
    <lineage>
        <taxon>Bacteria</taxon>
        <taxon>Pseudomonadati</taxon>
        <taxon>Thermodesulfobacteriota</taxon>
        <taxon>Desulfovibrionia</taxon>
        <taxon>Desulfovibrionales</taxon>
        <taxon>Desulfovibrionaceae</taxon>
        <taxon>Halodesulfovibrio</taxon>
    </lineage>
</organism>
<dbReference type="AlphaFoldDB" id="A0A8G2C7V9"/>
<dbReference type="GO" id="GO:0006508">
    <property type="term" value="P:proteolysis"/>
    <property type="evidence" value="ECO:0007669"/>
    <property type="project" value="UniProtKB-KW"/>
</dbReference>
<keyword evidence="2" id="KW-0378">Hydrolase</keyword>
<evidence type="ECO:0000313" key="2">
    <source>
        <dbReference type="EMBL" id="MEZ6852295.1"/>
    </source>
</evidence>
<gene>
    <name evidence="2" type="ORF">AB2Z07_01900</name>
    <name evidence="3" type="ORF">SAMN05660830_00749</name>
</gene>
<proteinExistence type="predicted"/>
<dbReference type="EMBL" id="FQZR01000002">
    <property type="protein sequence ID" value="SHI71462.1"/>
    <property type="molecule type" value="Genomic_DNA"/>
</dbReference>
<sequence length="145" mass="16312">MLEKETLGWKEWVSLPDFGISCILSKVDTGARTSSLHTINEEAFIKDNSEWVRFTIALDSRENRTITAEAPISARRIVTNSGGQTEERFVIETQLCIGNWRSLAEVTLTRRKGMKCRMLIGRTAMSGTAIVDPEHAFLHQTPLCD</sequence>
<reference evidence="2 5" key="2">
    <citation type="submission" date="2024-07" db="EMBL/GenBank/DDBJ databases">
        <title>Active virus-host system and metabolic interactions in a Lokiarchaeon culture.</title>
        <authorList>
            <person name="Ponce Toledo R.I."/>
            <person name="Rodrigues Oliveira T."/>
            <person name="Schleper C."/>
        </authorList>
    </citation>
    <scope>NUCLEOTIDE SEQUENCE [LARGE SCALE GENOMIC DNA]</scope>
    <source>
        <strain evidence="2 5">B35</strain>
    </source>
</reference>
<accession>A0A8G2C7V9</accession>
<dbReference type="Gene3D" id="2.40.70.10">
    <property type="entry name" value="Acid Proteases"/>
    <property type="match status" value="1"/>
</dbReference>
<dbReference type="InterPro" id="IPR021109">
    <property type="entry name" value="Peptidase_aspartic_dom_sf"/>
</dbReference>
<dbReference type="InterPro" id="IPR008503">
    <property type="entry name" value="Asp_endopeptidase"/>
</dbReference>
<evidence type="ECO:0000313" key="5">
    <source>
        <dbReference type="Proteomes" id="UP001568358"/>
    </source>
</evidence>
<dbReference type="RefSeq" id="WP_020001874.1">
    <property type="nucleotide sequence ID" value="NZ_CP192217.1"/>
</dbReference>
<dbReference type="Proteomes" id="UP000184001">
    <property type="component" value="Unassembled WGS sequence"/>
</dbReference>
<reference evidence="3 4" key="1">
    <citation type="submission" date="2016-11" db="EMBL/GenBank/DDBJ databases">
        <authorList>
            <person name="Varghese N."/>
            <person name="Submissions S."/>
        </authorList>
    </citation>
    <scope>NUCLEOTIDE SEQUENCE [LARGE SCALE GENOMIC DNA]</scope>
    <source>
        <strain evidence="3 4">DSM 17919</strain>
    </source>
</reference>
<comment type="caution">
    <text evidence="3">The sequence shown here is derived from an EMBL/GenBank/DDBJ whole genome shotgun (WGS) entry which is preliminary data.</text>
</comment>
<evidence type="ECO:0000313" key="4">
    <source>
        <dbReference type="Proteomes" id="UP000184001"/>
    </source>
</evidence>
<dbReference type="PANTHER" id="PTHR38037">
    <property type="entry name" value="ZN_PROTEASE DOMAIN-CONTAINING PROTEIN"/>
    <property type="match status" value="1"/>
</dbReference>
<evidence type="ECO:0000259" key="1">
    <source>
        <dbReference type="Pfam" id="PF05618"/>
    </source>
</evidence>
<protein>
    <submittedName>
        <fullName evidence="2">ATP-dependent zinc protease</fullName>
    </submittedName>
    <submittedName>
        <fullName evidence="3">Uncharacterized conserved protein</fullName>
    </submittedName>
</protein>
<dbReference type="SUPFAM" id="SSF50630">
    <property type="entry name" value="Acid proteases"/>
    <property type="match status" value="1"/>
</dbReference>
<keyword evidence="5" id="KW-1185">Reference proteome</keyword>
<dbReference type="PANTHER" id="PTHR38037:SF2">
    <property type="entry name" value="ATP-DEPENDENT ZINC PROTEASE DOMAIN-CONTAINING PROTEIN-RELATED"/>
    <property type="match status" value="1"/>
</dbReference>
<dbReference type="Pfam" id="PF05618">
    <property type="entry name" value="Zn_protease"/>
    <property type="match status" value="1"/>
</dbReference>
<evidence type="ECO:0000313" key="3">
    <source>
        <dbReference type="EMBL" id="SHI71462.1"/>
    </source>
</evidence>
<dbReference type="EMBL" id="JBFSOO010000001">
    <property type="protein sequence ID" value="MEZ6852295.1"/>
    <property type="molecule type" value="Genomic_DNA"/>
</dbReference>
<keyword evidence="2" id="KW-0645">Protease</keyword>